<keyword evidence="5" id="KW-0175">Coiled coil</keyword>
<dbReference type="PRINTS" id="PR01415">
    <property type="entry name" value="ANKYRIN"/>
</dbReference>
<dbReference type="SUPFAM" id="SSF48403">
    <property type="entry name" value="Ankyrin repeat"/>
    <property type="match status" value="1"/>
</dbReference>
<evidence type="ECO:0000256" key="5">
    <source>
        <dbReference type="SAM" id="Coils"/>
    </source>
</evidence>
<feature type="region of interest" description="Disordered" evidence="6">
    <location>
        <begin position="687"/>
        <end position="725"/>
    </location>
</feature>
<dbReference type="AlphaFoldDB" id="A0A8K0WNK9"/>
<dbReference type="EC" id="2.3.1.225" evidence="1"/>
<dbReference type="PROSITE" id="PS50088">
    <property type="entry name" value="ANK_REPEAT"/>
    <property type="match status" value="2"/>
</dbReference>
<dbReference type="OrthoDB" id="539213at2759"/>
<dbReference type="SMART" id="SM00248">
    <property type="entry name" value="ANK"/>
    <property type="match status" value="4"/>
</dbReference>
<evidence type="ECO:0000313" key="7">
    <source>
        <dbReference type="EMBL" id="KAH7312600.1"/>
    </source>
</evidence>
<comment type="caution">
    <text evidence="7">The sequence shown here is derived from an EMBL/GenBank/DDBJ whole genome shotgun (WGS) entry which is preliminary data.</text>
</comment>
<feature type="compositionally biased region" description="Low complexity" evidence="6">
    <location>
        <begin position="688"/>
        <end position="725"/>
    </location>
</feature>
<dbReference type="GO" id="GO:0019706">
    <property type="term" value="F:protein-cysteine S-palmitoyltransferase activity"/>
    <property type="evidence" value="ECO:0007669"/>
    <property type="project" value="UniProtKB-EC"/>
</dbReference>
<feature type="repeat" description="ANK" evidence="4">
    <location>
        <begin position="500"/>
        <end position="532"/>
    </location>
</feature>
<dbReference type="InterPro" id="IPR036770">
    <property type="entry name" value="Ankyrin_rpt-contain_sf"/>
</dbReference>
<evidence type="ECO:0000256" key="4">
    <source>
        <dbReference type="PROSITE-ProRule" id="PRU00023"/>
    </source>
</evidence>
<evidence type="ECO:0000256" key="3">
    <source>
        <dbReference type="ARBA" id="ARBA00023043"/>
    </source>
</evidence>
<sequence length="725" mass="81531">MASGVEVAGLVLAIIAAAKGCSKLVHRITDEFRHAPREIQHFKLISLWWTNTLAQLPDIVKEKQRRSYADPESQKLDIQTIYTLVTSLEAELEDLERVIQSANDGRFRLFNILRRTAKLTFMDPAARERINRIMMMLHFNITTQWSFERCQPVHIDLDDLRSTLKQLAGGKIGDKTLIARSLLPLEAMPWQDEDISLMFQSSSLAVLHSVGKKRLATPTSSQSVATAPDEDMCPQLINSLDHHENLPPTETLKLYNVTRDMAAHALAQGFPDIAADYQYRAIRARDELITDEAMQDDFGEWFQTESSYVTILLSCLESERVEEGKQLLEKLADRIDRSPPASEAEKAFHARAWEDVGSLHLRLSLWEPANRHLRKALDYYLERHGDRQDDIKRICRSIRDTFLKSDANDYAGWEAFRRVIMETVGLDPLADSREVEATRKWCCDHGIPIESEDPTVATPNFRDRLGNMAIHKAVQDEEIDESVLRYLAKDRDSLDAPNDYGFTPLMLAVRKSQKRAVEVLVEEGANLHICTPEQDLGNTILHFCEDADILKFLLHKLNRRRPSSISAHAISPSDDTAGKRSLLVTIDTGNLVGDTPLHYACARGYRAIVNVLLEYGANVNLLGHNEKTPLLSACHSNKFRPNEKKRVVMALIAHGADPTITDCDGRTAAEGLRGFRPAEITEMFSVMSRRGSSTSRATRTISGSSAPQLPSLRFTSSSSDLSQSP</sequence>
<keyword evidence="2" id="KW-0677">Repeat</keyword>
<keyword evidence="8" id="KW-1185">Reference proteome</keyword>
<protein>
    <recommendedName>
        <fullName evidence="1">protein S-acyltransferase</fullName>
        <ecNumber evidence="1">2.3.1.225</ecNumber>
    </recommendedName>
</protein>
<dbReference type="Gene3D" id="1.25.40.20">
    <property type="entry name" value="Ankyrin repeat-containing domain"/>
    <property type="match status" value="2"/>
</dbReference>
<proteinExistence type="predicted"/>
<dbReference type="PANTHER" id="PTHR24161">
    <property type="entry name" value="ANK_REP_REGION DOMAIN-CONTAINING PROTEIN-RELATED"/>
    <property type="match status" value="1"/>
</dbReference>
<organism evidence="7 8">
    <name type="scientific">Stachybotrys elegans</name>
    <dbReference type="NCBI Taxonomy" id="80388"/>
    <lineage>
        <taxon>Eukaryota</taxon>
        <taxon>Fungi</taxon>
        <taxon>Dikarya</taxon>
        <taxon>Ascomycota</taxon>
        <taxon>Pezizomycotina</taxon>
        <taxon>Sordariomycetes</taxon>
        <taxon>Hypocreomycetidae</taxon>
        <taxon>Hypocreales</taxon>
        <taxon>Stachybotryaceae</taxon>
        <taxon>Stachybotrys</taxon>
    </lineage>
</organism>
<evidence type="ECO:0000256" key="2">
    <source>
        <dbReference type="ARBA" id="ARBA00022737"/>
    </source>
</evidence>
<reference evidence="7" key="1">
    <citation type="journal article" date="2021" name="Nat. Commun.">
        <title>Genetic determinants of endophytism in the Arabidopsis root mycobiome.</title>
        <authorList>
            <person name="Mesny F."/>
            <person name="Miyauchi S."/>
            <person name="Thiergart T."/>
            <person name="Pickel B."/>
            <person name="Atanasova L."/>
            <person name="Karlsson M."/>
            <person name="Huettel B."/>
            <person name="Barry K.W."/>
            <person name="Haridas S."/>
            <person name="Chen C."/>
            <person name="Bauer D."/>
            <person name="Andreopoulos W."/>
            <person name="Pangilinan J."/>
            <person name="LaButti K."/>
            <person name="Riley R."/>
            <person name="Lipzen A."/>
            <person name="Clum A."/>
            <person name="Drula E."/>
            <person name="Henrissat B."/>
            <person name="Kohler A."/>
            <person name="Grigoriev I.V."/>
            <person name="Martin F.M."/>
            <person name="Hacquard S."/>
        </authorList>
    </citation>
    <scope>NUCLEOTIDE SEQUENCE</scope>
    <source>
        <strain evidence="7">MPI-CAGE-CH-0235</strain>
    </source>
</reference>
<name>A0A8K0WNK9_9HYPO</name>
<accession>A0A8K0WNK9</accession>
<dbReference type="PROSITE" id="PS50297">
    <property type="entry name" value="ANK_REP_REGION"/>
    <property type="match status" value="2"/>
</dbReference>
<dbReference type="PANTHER" id="PTHR24161:SF85">
    <property type="entry name" value="PALMITOYLTRANSFERASE HIP14"/>
    <property type="match status" value="1"/>
</dbReference>
<evidence type="ECO:0000313" key="8">
    <source>
        <dbReference type="Proteomes" id="UP000813444"/>
    </source>
</evidence>
<feature type="repeat" description="ANK" evidence="4">
    <location>
        <begin position="592"/>
        <end position="624"/>
    </location>
</feature>
<dbReference type="Pfam" id="PF12796">
    <property type="entry name" value="Ank_2"/>
    <property type="match status" value="2"/>
</dbReference>
<keyword evidence="3 4" id="KW-0040">ANK repeat</keyword>
<evidence type="ECO:0000256" key="1">
    <source>
        <dbReference type="ARBA" id="ARBA00012210"/>
    </source>
</evidence>
<dbReference type="EMBL" id="JAGPNK010000010">
    <property type="protein sequence ID" value="KAH7312600.1"/>
    <property type="molecule type" value="Genomic_DNA"/>
</dbReference>
<gene>
    <name evidence="7" type="ORF">B0I35DRAFT_437385</name>
</gene>
<dbReference type="InterPro" id="IPR002110">
    <property type="entry name" value="Ankyrin_rpt"/>
</dbReference>
<dbReference type="Proteomes" id="UP000813444">
    <property type="component" value="Unassembled WGS sequence"/>
</dbReference>
<feature type="coiled-coil region" evidence="5">
    <location>
        <begin position="78"/>
        <end position="105"/>
    </location>
</feature>
<evidence type="ECO:0000256" key="6">
    <source>
        <dbReference type="SAM" id="MobiDB-lite"/>
    </source>
</evidence>